<comment type="cofactor">
    <cofactor evidence="1 7">
        <name>heme</name>
        <dbReference type="ChEBI" id="CHEBI:30413"/>
    </cofactor>
</comment>
<dbReference type="STRING" id="1077348.A0A2G8SIZ1"/>
<evidence type="ECO:0000256" key="5">
    <source>
        <dbReference type="ARBA" id="ARBA00023004"/>
    </source>
</evidence>
<dbReference type="PANTHER" id="PTHR46206">
    <property type="entry name" value="CYTOCHROME P450"/>
    <property type="match status" value="1"/>
</dbReference>
<evidence type="ECO:0000256" key="7">
    <source>
        <dbReference type="PIRSR" id="PIRSR602403-1"/>
    </source>
</evidence>
<keyword evidence="4 8" id="KW-0560">Oxidoreductase</keyword>
<keyword evidence="9" id="KW-0472">Membrane</keyword>
<dbReference type="GO" id="GO:0020037">
    <property type="term" value="F:heme binding"/>
    <property type="evidence" value="ECO:0007669"/>
    <property type="project" value="InterPro"/>
</dbReference>
<protein>
    <submittedName>
        <fullName evidence="10">Cytochrome P450</fullName>
    </submittedName>
</protein>
<proteinExistence type="inferred from homology"/>
<keyword evidence="7 8" id="KW-0349">Heme</keyword>
<gene>
    <name evidence="10" type="ORF">GSI_04141</name>
</gene>
<feature type="binding site" description="axial binding residue" evidence="7">
    <location>
        <position position="445"/>
    </location>
    <ligand>
        <name>heme</name>
        <dbReference type="ChEBI" id="CHEBI:30413"/>
    </ligand>
    <ligandPart>
        <name>Fe</name>
        <dbReference type="ChEBI" id="CHEBI:18248"/>
    </ligandPart>
</feature>
<name>A0A2G8SIZ1_9APHY</name>
<evidence type="ECO:0000256" key="9">
    <source>
        <dbReference type="SAM" id="Phobius"/>
    </source>
</evidence>
<dbReference type="PANTHER" id="PTHR46206:SF1">
    <property type="entry name" value="P450, PUTATIVE (EUROFUNG)-RELATED"/>
    <property type="match status" value="1"/>
</dbReference>
<feature type="transmembrane region" description="Helical" evidence="9">
    <location>
        <begin position="34"/>
        <end position="53"/>
    </location>
</feature>
<dbReference type="InterPro" id="IPR001128">
    <property type="entry name" value="Cyt_P450"/>
</dbReference>
<dbReference type="CDD" id="cd11041">
    <property type="entry name" value="CYP503A1-like"/>
    <property type="match status" value="1"/>
</dbReference>
<organism evidence="10 11">
    <name type="scientific">Ganoderma sinense ZZ0214-1</name>
    <dbReference type="NCBI Taxonomy" id="1077348"/>
    <lineage>
        <taxon>Eukaryota</taxon>
        <taxon>Fungi</taxon>
        <taxon>Dikarya</taxon>
        <taxon>Basidiomycota</taxon>
        <taxon>Agaricomycotina</taxon>
        <taxon>Agaricomycetes</taxon>
        <taxon>Polyporales</taxon>
        <taxon>Polyporaceae</taxon>
        <taxon>Ganoderma</taxon>
    </lineage>
</organism>
<keyword evidence="9" id="KW-0812">Transmembrane</keyword>
<evidence type="ECO:0000256" key="1">
    <source>
        <dbReference type="ARBA" id="ARBA00001971"/>
    </source>
</evidence>
<dbReference type="GO" id="GO:0004497">
    <property type="term" value="F:monooxygenase activity"/>
    <property type="evidence" value="ECO:0007669"/>
    <property type="project" value="UniProtKB-KW"/>
</dbReference>
<dbReference type="PRINTS" id="PR00465">
    <property type="entry name" value="EP450IV"/>
</dbReference>
<keyword evidence="6 8" id="KW-0503">Monooxygenase</keyword>
<dbReference type="EMBL" id="AYKW01000007">
    <property type="protein sequence ID" value="PIL33518.1"/>
    <property type="molecule type" value="Genomic_DNA"/>
</dbReference>
<accession>A0A2G8SIZ1</accession>
<dbReference type="GO" id="GO:0005506">
    <property type="term" value="F:iron ion binding"/>
    <property type="evidence" value="ECO:0007669"/>
    <property type="project" value="InterPro"/>
</dbReference>
<evidence type="ECO:0000256" key="2">
    <source>
        <dbReference type="ARBA" id="ARBA00010617"/>
    </source>
</evidence>
<evidence type="ECO:0000313" key="10">
    <source>
        <dbReference type="EMBL" id="PIL33518.1"/>
    </source>
</evidence>
<evidence type="ECO:0000313" key="11">
    <source>
        <dbReference type="Proteomes" id="UP000230002"/>
    </source>
</evidence>
<sequence>MLELHLPVVYGALAVVAAVYFARWRTNPLNNIPTLGGPSAPILSYLAAINYILNSRKILREGYEKFQGSAFKVALLDQWLVIVNGPQMLDEVRKRPDEELSFLESTEDFLQIRYILGPEPHDDPYHIELIRDKLTRTLPAILPDVVDEIRSAVPEYIPTHGDDWTCVDVIQTMQKIVARLSNRVFVGLPTCRNKEYLDLAITVTKDIVFDGFLLNLFPNAIKPFIAAWMSNVKRTVRRALPHFKPIIDERKAKIQEHGLGEDWPGKPSDMLQWVIEQAIPRGASDESIAARILLVNFAAIHTSSTSMSHALYDLAACPEYIEPLREEVETITATDGWTKAAMGKMRKLDSFLKESQRFNGIGLTSVGRKALKDVTLSDGTVLPAGTLVVANSYPMHYDDAHYPNAAVFDPFRFARIREADGEGTKHQFVATSNSYVPFGVGRHACPGRFFAANELKAMLAHIVVNYDLKVAGADGAPRPPNVYFANTILPNQKGQVMFRKRQPVPSPA</sequence>
<comment type="caution">
    <text evidence="10">The sequence shown here is derived from an EMBL/GenBank/DDBJ whole genome shotgun (WGS) entry which is preliminary data.</text>
</comment>
<dbReference type="PROSITE" id="PS00086">
    <property type="entry name" value="CYTOCHROME_P450"/>
    <property type="match status" value="1"/>
</dbReference>
<keyword evidence="5 7" id="KW-0408">Iron</keyword>
<dbReference type="AlphaFoldDB" id="A0A2G8SIZ1"/>
<dbReference type="SUPFAM" id="SSF48264">
    <property type="entry name" value="Cytochrome P450"/>
    <property type="match status" value="1"/>
</dbReference>
<dbReference type="Gene3D" id="1.10.630.10">
    <property type="entry name" value="Cytochrome P450"/>
    <property type="match status" value="1"/>
</dbReference>
<keyword evidence="3 7" id="KW-0479">Metal-binding</keyword>
<feature type="transmembrane region" description="Helical" evidence="9">
    <location>
        <begin position="6"/>
        <end position="22"/>
    </location>
</feature>
<evidence type="ECO:0000256" key="6">
    <source>
        <dbReference type="ARBA" id="ARBA00023033"/>
    </source>
</evidence>
<dbReference type="InterPro" id="IPR002403">
    <property type="entry name" value="Cyt_P450_E_grp-IV"/>
</dbReference>
<reference evidence="10 11" key="1">
    <citation type="journal article" date="2015" name="Sci. Rep.">
        <title>Chromosome-level genome map provides insights into diverse defense mechanisms in the medicinal fungus Ganoderma sinense.</title>
        <authorList>
            <person name="Zhu Y."/>
            <person name="Xu J."/>
            <person name="Sun C."/>
            <person name="Zhou S."/>
            <person name="Xu H."/>
            <person name="Nelson D.R."/>
            <person name="Qian J."/>
            <person name="Song J."/>
            <person name="Luo H."/>
            <person name="Xiang L."/>
            <person name="Li Y."/>
            <person name="Xu Z."/>
            <person name="Ji A."/>
            <person name="Wang L."/>
            <person name="Lu S."/>
            <person name="Hayward A."/>
            <person name="Sun W."/>
            <person name="Li X."/>
            <person name="Schwartz D.C."/>
            <person name="Wang Y."/>
            <person name="Chen S."/>
        </authorList>
    </citation>
    <scope>NUCLEOTIDE SEQUENCE [LARGE SCALE GENOMIC DNA]</scope>
    <source>
        <strain evidence="10 11">ZZ0214-1</strain>
    </source>
</reference>
<keyword evidence="11" id="KW-1185">Reference proteome</keyword>
<dbReference type="PRINTS" id="PR00385">
    <property type="entry name" value="P450"/>
</dbReference>
<evidence type="ECO:0000256" key="8">
    <source>
        <dbReference type="RuleBase" id="RU000461"/>
    </source>
</evidence>
<dbReference type="InterPro" id="IPR017972">
    <property type="entry name" value="Cyt_P450_CS"/>
</dbReference>
<dbReference type="Pfam" id="PF00067">
    <property type="entry name" value="p450"/>
    <property type="match status" value="1"/>
</dbReference>
<dbReference type="Proteomes" id="UP000230002">
    <property type="component" value="Unassembled WGS sequence"/>
</dbReference>
<dbReference type="InterPro" id="IPR036396">
    <property type="entry name" value="Cyt_P450_sf"/>
</dbReference>
<dbReference type="OrthoDB" id="1844152at2759"/>
<dbReference type="GO" id="GO:0016705">
    <property type="term" value="F:oxidoreductase activity, acting on paired donors, with incorporation or reduction of molecular oxygen"/>
    <property type="evidence" value="ECO:0007669"/>
    <property type="project" value="InterPro"/>
</dbReference>
<evidence type="ECO:0000256" key="4">
    <source>
        <dbReference type="ARBA" id="ARBA00023002"/>
    </source>
</evidence>
<keyword evidence="9" id="KW-1133">Transmembrane helix</keyword>
<comment type="similarity">
    <text evidence="2 8">Belongs to the cytochrome P450 family.</text>
</comment>
<evidence type="ECO:0000256" key="3">
    <source>
        <dbReference type="ARBA" id="ARBA00022723"/>
    </source>
</evidence>